<keyword evidence="6" id="KW-0812">Transmembrane</keyword>
<comment type="subcellular location">
    <subcellularLocation>
        <location evidence="1">Golgi apparatus membrane</location>
        <topology evidence="1">Single-pass type II membrane protein</topology>
    </subcellularLocation>
</comment>
<keyword evidence="9" id="KW-1185">Reference proteome</keyword>
<feature type="domain" description="Exostosin GT47" evidence="7">
    <location>
        <begin position="57"/>
        <end position="375"/>
    </location>
</feature>
<accession>A0ABC8SQG5</accession>
<evidence type="ECO:0000259" key="7">
    <source>
        <dbReference type="Pfam" id="PF03016"/>
    </source>
</evidence>
<protein>
    <recommendedName>
        <fullName evidence="7">Exostosin GT47 domain-containing protein</fullName>
    </recommendedName>
</protein>
<keyword evidence="3" id="KW-0808">Transferase</keyword>
<sequence>NNMNYSLQMRFSVLLVAFLTLWFLLLFYWFPPAKPNSFQDSQGNPSLSSALPHCKDNVFVYELPEKFNLDLLRHCQNLNVYTNMCPHVANGGLGQPLPNMGSNSWFATHQYTAEMIFHARMEKHHCRTRDPQKADLFYVPFYGGLHVSWKFREPNHAKRDALALELSDYIRKQPWWQRSNGMDHFLVVGRTAWDFMRSDGGVDYGANRLLLLPPVQNMSVLIVERNPWQGLNQHGIPYASYFHPSTMGEMLKWQERMLRIERPYLFSFIGAPRTGVKKAEIRDEILKQCGESTRCLLVKCGHGASKCHQPNEVLKVMTMSHFCLQPAGDMFTRRSTFDSLLAGCIPVFFSKHTAYSQYAWYLPANPNSYSVFIDGEKDADKRIEDHLVKIPIDKIEKMRKKIIHLIPSLTYMHPNSTSYGFQDAVDVAIAALSKHVESKLKS</sequence>
<keyword evidence="3" id="KW-0328">Glycosyltransferase</keyword>
<evidence type="ECO:0000256" key="1">
    <source>
        <dbReference type="ARBA" id="ARBA00004323"/>
    </source>
</evidence>
<dbReference type="InterPro" id="IPR004263">
    <property type="entry name" value="Exostosin"/>
</dbReference>
<feature type="transmembrane region" description="Helical" evidence="6">
    <location>
        <begin position="12"/>
        <end position="30"/>
    </location>
</feature>
<keyword evidence="5" id="KW-0333">Golgi apparatus</keyword>
<proteinExistence type="inferred from homology"/>
<keyword evidence="6" id="KW-0472">Membrane</keyword>
<evidence type="ECO:0000313" key="8">
    <source>
        <dbReference type="EMBL" id="CAK9159468.1"/>
    </source>
</evidence>
<evidence type="ECO:0000256" key="2">
    <source>
        <dbReference type="ARBA" id="ARBA00010271"/>
    </source>
</evidence>
<evidence type="ECO:0000256" key="3">
    <source>
        <dbReference type="ARBA" id="ARBA00022676"/>
    </source>
</evidence>
<dbReference type="EMBL" id="CAUOFW020003360">
    <property type="protein sequence ID" value="CAK9159468.1"/>
    <property type="molecule type" value="Genomic_DNA"/>
</dbReference>
<evidence type="ECO:0000313" key="9">
    <source>
        <dbReference type="Proteomes" id="UP001642360"/>
    </source>
</evidence>
<reference evidence="8 9" key="1">
    <citation type="submission" date="2024-02" db="EMBL/GenBank/DDBJ databases">
        <authorList>
            <person name="Vignale AGUSTIN F."/>
            <person name="Sosa J E."/>
            <person name="Modenutti C."/>
        </authorList>
    </citation>
    <scope>NUCLEOTIDE SEQUENCE [LARGE SCALE GENOMIC DNA]</scope>
</reference>
<dbReference type="Pfam" id="PF03016">
    <property type="entry name" value="Exostosin_GT47"/>
    <property type="match status" value="1"/>
</dbReference>
<comment type="similarity">
    <text evidence="2">Belongs to the glycosyltransferase 47 family.</text>
</comment>
<dbReference type="Proteomes" id="UP001642360">
    <property type="component" value="Unassembled WGS sequence"/>
</dbReference>
<evidence type="ECO:0000256" key="5">
    <source>
        <dbReference type="ARBA" id="ARBA00023034"/>
    </source>
</evidence>
<dbReference type="PANTHER" id="PTHR11062">
    <property type="entry name" value="EXOSTOSIN HEPARAN SULFATE GLYCOSYLTRANSFERASE -RELATED"/>
    <property type="match status" value="1"/>
</dbReference>
<name>A0ABC8SQG5_9AQUA</name>
<dbReference type="GO" id="GO:0000139">
    <property type="term" value="C:Golgi membrane"/>
    <property type="evidence" value="ECO:0007669"/>
    <property type="project" value="UniProtKB-SubCell"/>
</dbReference>
<keyword evidence="4" id="KW-0735">Signal-anchor</keyword>
<keyword evidence="6" id="KW-1133">Transmembrane helix</keyword>
<organism evidence="8 9">
    <name type="scientific">Ilex paraguariensis</name>
    <name type="common">yerba mate</name>
    <dbReference type="NCBI Taxonomy" id="185542"/>
    <lineage>
        <taxon>Eukaryota</taxon>
        <taxon>Viridiplantae</taxon>
        <taxon>Streptophyta</taxon>
        <taxon>Embryophyta</taxon>
        <taxon>Tracheophyta</taxon>
        <taxon>Spermatophyta</taxon>
        <taxon>Magnoliopsida</taxon>
        <taxon>eudicotyledons</taxon>
        <taxon>Gunneridae</taxon>
        <taxon>Pentapetalae</taxon>
        <taxon>asterids</taxon>
        <taxon>campanulids</taxon>
        <taxon>Aquifoliales</taxon>
        <taxon>Aquifoliaceae</taxon>
        <taxon>Ilex</taxon>
    </lineage>
</organism>
<dbReference type="InterPro" id="IPR040911">
    <property type="entry name" value="Exostosin_GT47"/>
</dbReference>
<dbReference type="PANTHER" id="PTHR11062:SF255">
    <property type="entry name" value="XYLOGLUCAN GALACTOSYLTRANSFERASE GT17-RELATED"/>
    <property type="match status" value="1"/>
</dbReference>
<evidence type="ECO:0000256" key="6">
    <source>
        <dbReference type="SAM" id="Phobius"/>
    </source>
</evidence>
<gene>
    <name evidence="8" type="ORF">ILEXP_LOCUS28162</name>
</gene>
<dbReference type="GO" id="GO:0016757">
    <property type="term" value="F:glycosyltransferase activity"/>
    <property type="evidence" value="ECO:0007669"/>
    <property type="project" value="UniProtKB-KW"/>
</dbReference>
<evidence type="ECO:0000256" key="4">
    <source>
        <dbReference type="ARBA" id="ARBA00022968"/>
    </source>
</evidence>
<dbReference type="AlphaFoldDB" id="A0ABC8SQG5"/>
<comment type="caution">
    <text evidence="8">The sequence shown here is derived from an EMBL/GenBank/DDBJ whole genome shotgun (WGS) entry which is preliminary data.</text>
</comment>
<feature type="non-terminal residue" evidence="8">
    <location>
        <position position="1"/>
    </location>
</feature>